<evidence type="ECO:0000313" key="13">
    <source>
        <dbReference type="EMBL" id="QSB06717.1"/>
    </source>
</evidence>
<dbReference type="NCBIfam" id="TIGR03447">
    <property type="entry name" value="mycothiol_MshC"/>
    <property type="match status" value="1"/>
</dbReference>
<feature type="binding site" evidence="10">
    <location>
        <position position="232"/>
    </location>
    <ligand>
        <name>Zn(2+)</name>
        <dbReference type="ChEBI" id="CHEBI:29105"/>
    </ligand>
</feature>
<dbReference type="GO" id="GO:0005524">
    <property type="term" value="F:ATP binding"/>
    <property type="evidence" value="ECO:0007669"/>
    <property type="project" value="UniProtKB-KW"/>
</dbReference>
<sequence>MESWQKPELATLPGHGKPLRLFDTSSQETRNPLEPGQHTATLYVCGITPYDATHLGHAATMLTFDLVNRYWRDAGIEVRYVQNVTDVDEPLFERAKRDQDDWRILGMRETALYREDMEALAIVPPESFVGAIETIPEVAQAVAQLLESGHAYRHPDEDGDIYFDVTSHKEFGYQSGYDRSTMLKYAAERGGDPDRPGKRDPLDPKLWNGPRGDEPSWDTPVGPGRPGWHIECTVIARKYLKDCIDVQGGGNDLIFPHHECSIAHAEALSGTHPFASVYSHTGMIGLEGEKMSKSLGNLVFVSRLRADGINPDAIRIALFDGHYRSDRQWTQQSLARAEERLRKWSAACEAPAGAEGLVLVNEVRDHIANDLDTPAALAAIDAWAARTLGGETVDADAPGLARTMLSSLFGVTC</sequence>
<dbReference type="GO" id="GO:0005829">
    <property type="term" value="C:cytosol"/>
    <property type="evidence" value="ECO:0007669"/>
    <property type="project" value="TreeGrafter"/>
</dbReference>
<dbReference type="InterPro" id="IPR017812">
    <property type="entry name" value="Mycothiol_ligase_MshC"/>
</dbReference>
<evidence type="ECO:0000256" key="6">
    <source>
        <dbReference type="ARBA" id="ARBA00022741"/>
    </source>
</evidence>
<dbReference type="EC" id="6.3.1.13" evidence="10"/>
<evidence type="ECO:0000256" key="4">
    <source>
        <dbReference type="ARBA" id="ARBA00022598"/>
    </source>
</evidence>
<comment type="cofactor">
    <cofactor evidence="10">
        <name>Zn(2+)</name>
        <dbReference type="ChEBI" id="CHEBI:29105"/>
    </cofactor>
    <text evidence="10">Binds 1 zinc ion per subunit.</text>
</comment>
<dbReference type="PRINTS" id="PR00983">
    <property type="entry name" value="TRNASYNTHCYS"/>
</dbReference>
<comment type="function">
    <text evidence="1 10">Catalyzes the ATP-dependent condensation of GlcN-Ins and L-cysteine to form L-Cys-GlcN-Ins.</text>
</comment>
<proteinExistence type="inferred from homology"/>
<dbReference type="GO" id="GO:0006423">
    <property type="term" value="P:cysteinyl-tRNA aminoacylation"/>
    <property type="evidence" value="ECO:0007669"/>
    <property type="project" value="TreeGrafter"/>
</dbReference>
<keyword evidence="8 10" id="KW-0067">ATP-binding</keyword>
<dbReference type="InterPro" id="IPR024909">
    <property type="entry name" value="Cys-tRNA/MSH_ligase"/>
</dbReference>
<protein>
    <recommendedName>
        <fullName evidence="10">L-cysteine:1D-myo-inositol 2-amino-2-deoxy-alpha-D-glucopyranoside ligase</fullName>
        <shortName evidence="10">L-Cys:GlcN-Ins ligase</shortName>
        <ecNumber evidence="10">6.3.1.13</ecNumber>
    </recommendedName>
    <alternativeName>
        <fullName evidence="10">Mycothiol ligase</fullName>
        <shortName evidence="10">MSH ligase</shortName>
    </alternativeName>
</protein>
<dbReference type="InterPro" id="IPR014729">
    <property type="entry name" value="Rossmann-like_a/b/a_fold"/>
</dbReference>
<keyword evidence="14" id="KW-1185">Reference proteome</keyword>
<dbReference type="SUPFAM" id="SSF52374">
    <property type="entry name" value="Nucleotidylyl transferase"/>
    <property type="match status" value="1"/>
</dbReference>
<dbReference type="InterPro" id="IPR032678">
    <property type="entry name" value="tRNA-synt_1_cat_dom"/>
</dbReference>
<evidence type="ECO:0000313" key="14">
    <source>
        <dbReference type="Proteomes" id="UP000662939"/>
    </source>
</evidence>
<feature type="binding site" evidence="10">
    <location>
        <position position="228"/>
    </location>
    <ligand>
        <name>L-cysteinyl-5'-AMP</name>
        <dbReference type="ChEBI" id="CHEBI:144924"/>
    </ligand>
</feature>
<comment type="subunit">
    <text evidence="3 10">Monomer.</text>
</comment>
<evidence type="ECO:0000256" key="8">
    <source>
        <dbReference type="ARBA" id="ARBA00022840"/>
    </source>
</evidence>
<evidence type="ECO:0000256" key="9">
    <source>
        <dbReference type="ARBA" id="ARBA00048350"/>
    </source>
</evidence>
<dbReference type="EMBL" id="CP070496">
    <property type="protein sequence ID" value="QSB06717.1"/>
    <property type="molecule type" value="Genomic_DNA"/>
</dbReference>
<gene>
    <name evidence="10" type="primary">mshC</name>
    <name evidence="13" type="ORF">JQS30_07435</name>
</gene>
<feature type="binding site" evidence="10">
    <location>
        <begin position="250"/>
        <end position="252"/>
    </location>
    <ligand>
        <name>L-cysteinyl-5'-AMP</name>
        <dbReference type="ChEBI" id="CHEBI:144924"/>
    </ligand>
</feature>
<keyword evidence="7 10" id="KW-0862">Zinc</keyword>
<evidence type="ECO:0000256" key="10">
    <source>
        <dbReference type="HAMAP-Rule" id="MF_01697"/>
    </source>
</evidence>
<feature type="binding site" evidence="10">
    <location>
        <position position="257"/>
    </location>
    <ligand>
        <name>Zn(2+)</name>
        <dbReference type="ChEBI" id="CHEBI:29105"/>
    </ligand>
</feature>
<dbReference type="GO" id="GO:0008270">
    <property type="term" value="F:zinc ion binding"/>
    <property type="evidence" value="ECO:0007669"/>
    <property type="project" value="UniProtKB-UniRule"/>
</dbReference>
<dbReference type="PANTHER" id="PTHR10890:SF3">
    <property type="entry name" value="CYSTEINE--TRNA LIGASE, CYTOPLASMIC"/>
    <property type="match status" value="1"/>
</dbReference>
<evidence type="ECO:0000256" key="3">
    <source>
        <dbReference type="ARBA" id="ARBA00011245"/>
    </source>
</evidence>
<evidence type="ECO:0000256" key="1">
    <source>
        <dbReference type="ARBA" id="ARBA00003679"/>
    </source>
</evidence>
<name>A0A895XNL3_9ACTN</name>
<evidence type="ECO:0000256" key="11">
    <source>
        <dbReference type="SAM" id="MobiDB-lite"/>
    </source>
</evidence>
<keyword evidence="5 10" id="KW-0479">Metal-binding</keyword>
<dbReference type="PANTHER" id="PTHR10890">
    <property type="entry name" value="CYSTEINYL-TRNA SYNTHETASE"/>
    <property type="match status" value="1"/>
</dbReference>
<evidence type="ECO:0000259" key="12">
    <source>
        <dbReference type="Pfam" id="PF01406"/>
    </source>
</evidence>
<feature type="binding site" evidence="10">
    <location>
        <begin position="83"/>
        <end position="85"/>
    </location>
    <ligand>
        <name>L-cysteinyl-5'-AMP</name>
        <dbReference type="ChEBI" id="CHEBI:144924"/>
    </ligand>
</feature>
<comment type="catalytic activity">
    <reaction evidence="9 10">
        <text>1D-myo-inositol 2-amino-2-deoxy-alpha-D-glucopyranoside + L-cysteine + ATP = 1D-myo-inositol 2-(L-cysteinylamino)-2-deoxy-alpha-D-glucopyranoside + AMP + diphosphate + H(+)</text>
        <dbReference type="Rhea" id="RHEA:26176"/>
        <dbReference type="ChEBI" id="CHEBI:15378"/>
        <dbReference type="ChEBI" id="CHEBI:30616"/>
        <dbReference type="ChEBI" id="CHEBI:33019"/>
        <dbReference type="ChEBI" id="CHEBI:35235"/>
        <dbReference type="ChEBI" id="CHEBI:58886"/>
        <dbReference type="ChEBI" id="CHEBI:58887"/>
        <dbReference type="ChEBI" id="CHEBI:456215"/>
        <dbReference type="EC" id="6.3.1.13"/>
    </reaction>
</comment>
<feature type="short sequence motif" description="'HIGH' region" evidence="10">
    <location>
        <begin position="47"/>
        <end position="57"/>
    </location>
</feature>
<reference evidence="13" key="1">
    <citation type="submission" date="2021-02" db="EMBL/GenBank/DDBJ databases">
        <title>Natronoglycomyces albus gen. nov., sp. nov, a haloalkaliphilic actinobacterium from a soda solonchak soil.</title>
        <authorList>
            <person name="Sorokin D.Y."/>
            <person name="Khijniak T.V."/>
            <person name="Zakharycheva A.P."/>
            <person name="Boueva O.V."/>
            <person name="Ariskina E.V."/>
            <person name="Hahnke R.L."/>
            <person name="Bunk B."/>
            <person name="Sproer C."/>
            <person name="Schumann P."/>
            <person name="Evtushenko L.I."/>
            <person name="Kublanov I.V."/>
        </authorList>
    </citation>
    <scope>NUCLEOTIDE SEQUENCE</scope>
    <source>
        <strain evidence="13">DSM 106290</strain>
    </source>
</reference>
<feature type="short sequence motif" description="'ERGGDP' region" evidence="10">
    <location>
        <begin position="188"/>
        <end position="193"/>
    </location>
</feature>
<feature type="short sequence motif" description="'KMSKS' region" evidence="10">
    <location>
        <begin position="290"/>
        <end position="294"/>
    </location>
</feature>
<dbReference type="KEGG" id="nav:JQS30_07435"/>
<dbReference type="Proteomes" id="UP000662939">
    <property type="component" value="Chromosome"/>
</dbReference>
<feature type="domain" description="tRNA synthetases class I catalytic" evidence="12">
    <location>
        <begin position="37"/>
        <end position="338"/>
    </location>
</feature>
<keyword evidence="4 10" id="KW-0436">Ligase</keyword>
<dbReference type="GO" id="GO:0035446">
    <property type="term" value="F:cysteine-glucosaminylinositol ligase activity"/>
    <property type="evidence" value="ECO:0007669"/>
    <property type="project" value="UniProtKB-UniRule"/>
</dbReference>
<dbReference type="GO" id="GO:0004817">
    <property type="term" value="F:cysteine-tRNA ligase activity"/>
    <property type="evidence" value="ECO:0007669"/>
    <property type="project" value="TreeGrafter"/>
</dbReference>
<dbReference type="Gene3D" id="3.40.50.620">
    <property type="entry name" value="HUPs"/>
    <property type="match status" value="1"/>
</dbReference>
<evidence type="ECO:0000256" key="5">
    <source>
        <dbReference type="ARBA" id="ARBA00022723"/>
    </source>
</evidence>
<comment type="similarity">
    <text evidence="2 10">Belongs to the class-I aminoacyl-tRNA synthetase family. MshC subfamily.</text>
</comment>
<evidence type="ECO:0000256" key="7">
    <source>
        <dbReference type="ARBA" id="ARBA00022833"/>
    </source>
</evidence>
<keyword evidence="6 10" id="KW-0547">Nucleotide-binding</keyword>
<dbReference type="RefSeq" id="WP_213172726.1">
    <property type="nucleotide sequence ID" value="NZ_CP070496.1"/>
</dbReference>
<dbReference type="Gene3D" id="1.20.120.640">
    <property type="entry name" value="Anticodon-binding domain of a subclass of class I aminoacyl-tRNA synthetases"/>
    <property type="match status" value="1"/>
</dbReference>
<evidence type="ECO:0000256" key="2">
    <source>
        <dbReference type="ARBA" id="ARBA00007723"/>
    </source>
</evidence>
<feature type="binding site" evidence="10">
    <location>
        <position position="60"/>
    </location>
    <ligand>
        <name>L-cysteinyl-5'-AMP</name>
        <dbReference type="ChEBI" id="CHEBI:144924"/>
    </ligand>
</feature>
<dbReference type="GO" id="GO:0010125">
    <property type="term" value="P:mycothiol biosynthetic process"/>
    <property type="evidence" value="ECO:0007669"/>
    <property type="project" value="UniProtKB-UniRule"/>
</dbReference>
<feature type="binding site" evidence="10">
    <location>
        <begin position="45"/>
        <end position="48"/>
    </location>
    <ligand>
        <name>L-cysteinyl-5'-AMP</name>
        <dbReference type="ChEBI" id="CHEBI:144924"/>
    </ligand>
</feature>
<feature type="region of interest" description="Disordered" evidence="11">
    <location>
        <begin position="187"/>
        <end position="222"/>
    </location>
</feature>
<accession>A0A895XNL3</accession>
<dbReference type="AlphaFoldDB" id="A0A895XNL3"/>
<dbReference type="Pfam" id="PF01406">
    <property type="entry name" value="tRNA-synt_1e"/>
    <property type="match status" value="1"/>
</dbReference>
<organism evidence="13 14">
    <name type="scientific">Natronoglycomyces albus</name>
    <dbReference type="NCBI Taxonomy" id="2811108"/>
    <lineage>
        <taxon>Bacteria</taxon>
        <taxon>Bacillati</taxon>
        <taxon>Actinomycetota</taxon>
        <taxon>Actinomycetes</taxon>
        <taxon>Glycomycetales</taxon>
        <taxon>Glycomycetaceae</taxon>
        <taxon>Natronoglycomyces</taxon>
    </lineage>
</organism>
<feature type="binding site" evidence="10">
    <location>
        <position position="284"/>
    </location>
    <ligand>
        <name>L-cysteinyl-5'-AMP</name>
        <dbReference type="ChEBI" id="CHEBI:144924"/>
    </ligand>
</feature>
<dbReference type="HAMAP" id="MF_01697">
    <property type="entry name" value="MshC"/>
    <property type="match status" value="1"/>
</dbReference>
<feature type="binding site" evidence="10">
    <location>
        <position position="45"/>
    </location>
    <ligand>
        <name>Zn(2+)</name>
        <dbReference type="ChEBI" id="CHEBI:29105"/>
    </ligand>
</feature>
<feature type="compositionally biased region" description="Basic and acidic residues" evidence="11">
    <location>
        <begin position="187"/>
        <end position="203"/>
    </location>
</feature>